<dbReference type="InterPro" id="IPR041282">
    <property type="entry name" value="FYVE_2"/>
</dbReference>
<comment type="caution">
    <text evidence="4">The sequence shown here is derived from an EMBL/GenBank/DDBJ whole genome shotgun (WGS) entry which is preliminary data.</text>
</comment>
<name>A0ABQ9CQX0_9PASS</name>
<proteinExistence type="predicted"/>
<dbReference type="Proteomes" id="UP001145742">
    <property type="component" value="Unassembled WGS sequence"/>
</dbReference>
<dbReference type="InterPro" id="IPR051745">
    <property type="entry name" value="Intracell_Transport_Effector"/>
</dbReference>
<dbReference type="PANTHER" id="PTHR14555">
    <property type="entry name" value="MYELIN-ASSOCIATED OLIGODENDROCYTIC BASIC PROTEIN MOBP -RELATED"/>
    <property type="match status" value="1"/>
</dbReference>
<evidence type="ECO:0000256" key="1">
    <source>
        <dbReference type="ARBA" id="ARBA00004556"/>
    </source>
</evidence>
<reference evidence="4" key="1">
    <citation type="submission" date="2019-10" db="EMBL/GenBank/DDBJ databases">
        <authorList>
            <person name="Soares A.E.R."/>
            <person name="Aleixo A."/>
            <person name="Schneider P."/>
            <person name="Miyaki C.Y."/>
            <person name="Schneider M.P."/>
            <person name="Mello C."/>
            <person name="Vasconcelos A.T.R."/>
        </authorList>
    </citation>
    <scope>NUCLEOTIDE SEQUENCE</scope>
    <source>
        <tissue evidence="4">Muscle</tissue>
    </source>
</reference>
<evidence type="ECO:0000313" key="4">
    <source>
        <dbReference type="EMBL" id="KAJ7404571.1"/>
    </source>
</evidence>
<protein>
    <recommendedName>
        <fullName evidence="3">FYVE-type zinc finger domain-containing protein</fullName>
    </recommendedName>
</protein>
<organism evidence="4 5">
    <name type="scientific">Willisornis vidua</name>
    <name type="common">Xingu scale-backed antbird</name>
    <dbReference type="NCBI Taxonomy" id="1566151"/>
    <lineage>
        <taxon>Eukaryota</taxon>
        <taxon>Metazoa</taxon>
        <taxon>Chordata</taxon>
        <taxon>Craniata</taxon>
        <taxon>Vertebrata</taxon>
        <taxon>Euteleostomi</taxon>
        <taxon>Archelosauria</taxon>
        <taxon>Archosauria</taxon>
        <taxon>Dinosauria</taxon>
        <taxon>Saurischia</taxon>
        <taxon>Theropoda</taxon>
        <taxon>Coelurosauria</taxon>
        <taxon>Aves</taxon>
        <taxon>Neognathae</taxon>
        <taxon>Neoaves</taxon>
        <taxon>Telluraves</taxon>
        <taxon>Australaves</taxon>
        <taxon>Passeriformes</taxon>
        <taxon>Thamnophilidae</taxon>
        <taxon>Willisornis</taxon>
    </lineage>
</organism>
<dbReference type="Pfam" id="PF02318">
    <property type="entry name" value="FYVE_2"/>
    <property type="match status" value="1"/>
</dbReference>
<dbReference type="SUPFAM" id="SSF57903">
    <property type="entry name" value="FYVE/PHD zinc finger"/>
    <property type="match status" value="1"/>
</dbReference>
<feature type="domain" description="FYVE-type zinc finger" evidence="3">
    <location>
        <begin position="26"/>
        <end position="103"/>
    </location>
</feature>
<evidence type="ECO:0000256" key="2">
    <source>
        <dbReference type="ARBA" id="ARBA00022490"/>
    </source>
</evidence>
<dbReference type="EMBL" id="WHWB01034765">
    <property type="protein sequence ID" value="KAJ7404571.1"/>
    <property type="molecule type" value="Genomic_DNA"/>
</dbReference>
<dbReference type="Gene3D" id="3.30.40.10">
    <property type="entry name" value="Zinc/RING finger domain, C3HC4 (zinc finger)"/>
    <property type="match status" value="1"/>
</dbReference>
<gene>
    <name evidence="4" type="ORF">WISP_144688</name>
</gene>
<evidence type="ECO:0000313" key="5">
    <source>
        <dbReference type="Proteomes" id="UP001145742"/>
    </source>
</evidence>
<dbReference type="InterPro" id="IPR011011">
    <property type="entry name" value="Znf_FYVE_PHD"/>
</dbReference>
<evidence type="ECO:0000259" key="3">
    <source>
        <dbReference type="Pfam" id="PF02318"/>
    </source>
</evidence>
<accession>A0ABQ9CQX0</accession>
<sequence>MDGGVKWGTVRFFSCSLRKFVHGRREQWSEMKQKLDEEGNKCSILSKQQKFNEHCCIRCCSPFTFLINSKRQCQDCKYNICKSCSTYQKKEKAWICSVCQQASLYLEYVNEFSDVTSSFVLYQEDSSQVNHLIPKILLSKAAFRPVNCQTVLVIGVISPQVQDFAFHIIELHEVSLCAVFQTVEDPLNGSTSV</sequence>
<comment type="subcellular location">
    <subcellularLocation>
        <location evidence="1">Cytoplasm</location>
        <location evidence="1">Perinuclear region</location>
    </subcellularLocation>
</comment>
<dbReference type="PANTHER" id="PTHR14555:SF6">
    <property type="entry name" value="RAB EFFECTOR MYRIP"/>
    <property type="match status" value="1"/>
</dbReference>
<keyword evidence="2" id="KW-0963">Cytoplasm</keyword>
<keyword evidence="5" id="KW-1185">Reference proteome</keyword>
<dbReference type="InterPro" id="IPR013083">
    <property type="entry name" value="Znf_RING/FYVE/PHD"/>
</dbReference>
<dbReference type="CDD" id="cd15753">
    <property type="entry name" value="FYVE_SlaC2-c"/>
    <property type="match status" value="1"/>
</dbReference>